<evidence type="ECO:0000259" key="1">
    <source>
        <dbReference type="PROSITE" id="PS51352"/>
    </source>
</evidence>
<dbReference type="PANTHER" id="PTHR42852">
    <property type="entry name" value="THIOL:DISULFIDE INTERCHANGE PROTEIN DSBE"/>
    <property type="match status" value="1"/>
</dbReference>
<keyword evidence="5" id="KW-1185">Reference proteome</keyword>
<accession>A0AA41H4T9</accession>
<dbReference type="Pfam" id="PF00578">
    <property type="entry name" value="AhpC-TSA"/>
    <property type="match status" value="1"/>
</dbReference>
<evidence type="ECO:0000313" key="4">
    <source>
        <dbReference type="Proteomes" id="UP001155901"/>
    </source>
</evidence>
<dbReference type="PROSITE" id="PS51352">
    <property type="entry name" value="THIOREDOXIN_2"/>
    <property type="match status" value="1"/>
</dbReference>
<evidence type="ECO:0000313" key="3">
    <source>
        <dbReference type="EMBL" id="MCP2006323.1"/>
    </source>
</evidence>
<dbReference type="InterPro" id="IPR013766">
    <property type="entry name" value="Thioredoxin_domain"/>
</dbReference>
<dbReference type="GO" id="GO:0016491">
    <property type="term" value="F:oxidoreductase activity"/>
    <property type="evidence" value="ECO:0007669"/>
    <property type="project" value="InterPro"/>
</dbReference>
<dbReference type="InterPro" id="IPR050553">
    <property type="entry name" value="Thioredoxin_ResA/DsbE_sf"/>
</dbReference>
<evidence type="ECO:0000313" key="2">
    <source>
        <dbReference type="EMBL" id="MBV6319860.1"/>
    </source>
</evidence>
<reference evidence="3" key="2">
    <citation type="submission" date="2022-03" db="EMBL/GenBank/DDBJ databases">
        <title>Genome Encyclopedia of Bacteria and Archaea VI: Functional Genomics of Type Strains.</title>
        <authorList>
            <person name="Whitman W."/>
        </authorList>
    </citation>
    <scope>NUCLEOTIDE SEQUENCE</scope>
    <source>
        <strain evidence="3">HSC-15S17</strain>
    </source>
</reference>
<dbReference type="RefSeq" id="WP_217940472.1">
    <property type="nucleotide sequence ID" value="NZ_JAHTGR010000001.1"/>
</dbReference>
<dbReference type="EMBL" id="JAHTGR010000001">
    <property type="protein sequence ID" value="MBV6319860.1"/>
    <property type="molecule type" value="Genomic_DNA"/>
</dbReference>
<gene>
    <name evidence="2" type="ORF">KVP70_02845</name>
    <name evidence="3" type="ORF">L1274_000011</name>
</gene>
<protein>
    <submittedName>
        <fullName evidence="3">Peroxiredoxin</fullName>
    </submittedName>
    <submittedName>
        <fullName evidence="2">Redoxin domain-containing protein</fullName>
    </submittedName>
</protein>
<dbReference type="Proteomes" id="UP001162889">
    <property type="component" value="Unassembled WGS sequence"/>
</dbReference>
<name>A0AA41H4T9_9BURK</name>
<comment type="caution">
    <text evidence="2">The sequence shown here is derived from an EMBL/GenBank/DDBJ whole genome shotgun (WGS) entry which is preliminary data.</text>
</comment>
<dbReference type="AlphaFoldDB" id="A0AA41H4T9"/>
<dbReference type="InterPro" id="IPR000866">
    <property type="entry name" value="AhpC/TSA"/>
</dbReference>
<dbReference type="PANTHER" id="PTHR42852:SF13">
    <property type="entry name" value="PROTEIN DIPZ"/>
    <property type="match status" value="1"/>
</dbReference>
<feature type="domain" description="Thioredoxin" evidence="1">
    <location>
        <begin position="1"/>
        <end position="152"/>
    </location>
</feature>
<dbReference type="Proteomes" id="UP001155901">
    <property type="component" value="Unassembled WGS sequence"/>
</dbReference>
<evidence type="ECO:0000313" key="5">
    <source>
        <dbReference type="Proteomes" id="UP001162889"/>
    </source>
</evidence>
<dbReference type="EMBL" id="JALJZU010000001">
    <property type="protein sequence ID" value="MCP2006323.1"/>
    <property type="molecule type" value="Genomic_DNA"/>
</dbReference>
<dbReference type="GO" id="GO:0016209">
    <property type="term" value="F:antioxidant activity"/>
    <property type="evidence" value="ECO:0007669"/>
    <property type="project" value="InterPro"/>
</dbReference>
<sequence length="170" mass="18787">MHAIAPELQVAAWLNTSQPLSLGQLRGKVVAVYAFQMLCPGCVSHGIPQAKTIRSTFDEQDVAVIGLHSVFEHHDVMTAKALEAFVHEYRIQFPVAIDQPAPRGAVPLTMEQYRLRGTPTLLLIDRQGRLRLNHFGRADDMQVGAVIGRLLAEPLAQQEVHCDDTACSIR</sequence>
<proteinExistence type="predicted"/>
<reference evidence="2" key="1">
    <citation type="submission" date="2021-07" db="EMBL/GenBank/DDBJ databases">
        <title>Characterization of violacein-producing bacteria and related species.</title>
        <authorList>
            <person name="Wilson H.S."/>
            <person name="De Leon M.E."/>
        </authorList>
    </citation>
    <scope>NUCLEOTIDE SEQUENCE</scope>
    <source>
        <strain evidence="2">HSC-15S17</strain>
    </source>
</reference>
<organism evidence="2 4">
    <name type="scientific">Duganella violaceipulchra</name>
    <dbReference type="NCBI Taxonomy" id="2849652"/>
    <lineage>
        <taxon>Bacteria</taxon>
        <taxon>Pseudomonadati</taxon>
        <taxon>Pseudomonadota</taxon>
        <taxon>Betaproteobacteria</taxon>
        <taxon>Burkholderiales</taxon>
        <taxon>Oxalobacteraceae</taxon>
        <taxon>Telluria group</taxon>
        <taxon>Duganella</taxon>
    </lineage>
</organism>